<dbReference type="Proteomes" id="UP000805649">
    <property type="component" value="Unassembled WGS sequence"/>
</dbReference>
<gene>
    <name evidence="1" type="ORF">CTRU02_201629</name>
</gene>
<dbReference type="EMBL" id="VUJX02000001">
    <property type="protein sequence ID" value="KAL0943742.1"/>
    <property type="molecule type" value="Genomic_DNA"/>
</dbReference>
<proteinExistence type="predicted"/>
<evidence type="ECO:0000313" key="1">
    <source>
        <dbReference type="EMBL" id="KAL0943742.1"/>
    </source>
</evidence>
<keyword evidence="1" id="KW-0489">Methyltransferase</keyword>
<keyword evidence="2" id="KW-1185">Reference proteome</keyword>
<reference evidence="1 2" key="1">
    <citation type="journal article" date="2020" name="Phytopathology">
        <title>Genome Sequence Resources of Colletotrichum truncatum, C. plurivorum, C. musicola, and C. sojae: Four Species Pathogenic to Soybean (Glycine max).</title>
        <authorList>
            <person name="Rogerio F."/>
            <person name="Boufleur T.R."/>
            <person name="Ciampi-Guillardi M."/>
            <person name="Sukno S.A."/>
            <person name="Thon M.R."/>
            <person name="Massola Junior N.S."/>
            <person name="Baroncelli R."/>
        </authorList>
    </citation>
    <scope>NUCLEOTIDE SEQUENCE [LARGE SCALE GENOMIC DNA]</scope>
    <source>
        <strain evidence="1 2">CMES1059</strain>
    </source>
</reference>
<keyword evidence="1" id="KW-0808">Transferase</keyword>
<accession>A0ACC3ZHY5</accession>
<sequence>MTSLSSSIYNHRLENGRTYHRYKEGKYQYPNDERENDRLDLQHELCLITLDHKLGLAPPNEEDSKVKRVLDLGTGTGLWAIEFGETHPDAEVCRNTVTLSIPRVPPNVVFEVDDIEEPWTYSQPFDYIHSRLMTSSISQWKPYLQKCFNNLTPGGYFELFESGSGLRADDDTLKEDSVIVTSGKLFNEALAKLGRPFQEIPELVDIMNEIGFVDIVVTKYKWPMNQWPKDPTHKLIGAWSLQNNLDGIEGWFMAGFTRALGWKKEEVQVLLVDLRKELKDTSIHAYMPIYAIYGRKPE</sequence>
<comment type="caution">
    <text evidence="1">The sequence shown here is derived from an EMBL/GenBank/DDBJ whole genome shotgun (WGS) entry which is preliminary data.</text>
</comment>
<name>A0ACC3ZHY5_COLTU</name>
<evidence type="ECO:0000313" key="2">
    <source>
        <dbReference type="Proteomes" id="UP000805649"/>
    </source>
</evidence>
<protein>
    <submittedName>
        <fullName evidence="1">Methyltransferase domain-containing protein</fullName>
    </submittedName>
</protein>
<organism evidence="1 2">
    <name type="scientific">Colletotrichum truncatum</name>
    <name type="common">Anthracnose fungus</name>
    <name type="synonym">Colletotrichum capsici</name>
    <dbReference type="NCBI Taxonomy" id="5467"/>
    <lineage>
        <taxon>Eukaryota</taxon>
        <taxon>Fungi</taxon>
        <taxon>Dikarya</taxon>
        <taxon>Ascomycota</taxon>
        <taxon>Pezizomycotina</taxon>
        <taxon>Sordariomycetes</taxon>
        <taxon>Hypocreomycetidae</taxon>
        <taxon>Glomerellales</taxon>
        <taxon>Glomerellaceae</taxon>
        <taxon>Colletotrichum</taxon>
        <taxon>Colletotrichum truncatum species complex</taxon>
    </lineage>
</organism>